<evidence type="ECO:0000256" key="2">
    <source>
        <dbReference type="ARBA" id="ARBA00022679"/>
    </source>
</evidence>
<dbReference type="CDD" id="cd03801">
    <property type="entry name" value="GT4_PimA-like"/>
    <property type="match status" value="1"/>
</dbReference>
<dbReference type="GO" id="GO:0016757">
    <property type="term" value="F:glycosyltransferase activity"/>
    <property type="evidence" value="ECO:0007669"/>
    <property type="project" value="UniProtKB-KW"/>
</dbReference>
<dbReference type="Gene3D" id="3.40.50.2000">
    <property type="entry name" value="Glycogen Phosphorylase B"/>
    <property type="match status" value="2"/>
</dbReference>
<reference evidence="4 5" key="1">
    <citation type="submission" date="2016-10" db="EMBL/GenBank/DDBJ databases">
        <title>Genome sequence of Rothia aeria strain JCM11412.</title>
        <authorList>
            <person name="Nambu T."/>
        </authorList>
    </citation>
    <scope>NUCLEOTIDE SEQUENCE [LARGE SCALE GENOMIC DNA]</scope>
    <source>
        <strain evidence="4 5">JCM 11412</strain>
    </source>
</reference>
<proteinExistence type="predicted"/>
<dbReference type="KEGG" id="raj:RA11412_1116"/>
<dbReference type="EMBL" id="AP017895">
    <property type="protein sequence ID" value="BAV87415.1"/>
    <property type="molecule type" value="Genomic_DNA"/>
</dbReference>
<dbReference type="AlphaFoldDB" id="A0A2Z5QY70"/>
<dbReference type="PANTHER" id="PTHR12526">
    <property type="entry name" value="GLYCOSYLTRANSFERASE"/>
    <property type="match status" value="1"/>
</dbReference>
<dbReference type="Pfam" id="PF13692">
    <property type="entry name" value="Glyco_trans_1_4"/>
    <property type="match status" value="1"/>
</dbReference>
<sequence>MAQELYIATNNGDMGGGEVMLLNIARAARSLGYRVTVIGPAHPPQLVEAAADEGFARVVLPARTRSQYMMQLRAWHSAHKKVLLWCNGLVPAAATGGRKNRIVHLHQIPEGLNAKLVPFARRKASATLVPSNFMARQINGAQVLSNWVSEVPTDLKHDNTDVIRVGFIGRLSPIKGIVPLCKAIATLTQGGGAYRLVVAGEPVFTSEVEQEQVERSLSRIAEHTERLGWATPEALFNNVDMLVVPSLVAESFGLVAAEAMSARVPLIVSDSGALPEIVGENYPYIVPKGDEAELARTISIVAEQLSSDSEKLTSTVSDAFWRWQELYSPEAGKERVREILEQHISPA</sequence>
<evidence type="ECO:0000256" key="1">
    <source>
        <dbReference type="ARBA" id="ARBA00022676"/>
    </source>
</evidence>
<dbReference type="Proteomes" id="UP000250241">
    <property type="component" value="Chromosome"/>
</dbReference>
<keyword evidence="5" id="KW-1185">Reference proteome</keyword>
<protein>
    <submittedName>
        <fullName evidence="4">Putative glycosyltransferase</fullName>
    </submittedName>
</protein>
<keyword evidence="1" id="KW-0328">Glycosyltransferase</keyword>
<evidence type="ECO:0000313" key="5">
    <source>
        <dbReference type="Proteomes" id="UP000250241"/>
    </source>
</evidence>
<name>A0A2Z5QY70_9MICC</name>
<keyword evidence="2 4" id="KW-0808">Transferase</keyword>
<dbReference type="SUPFAM" id="SSF53756">
    <property type="entry name" value="UDP-Glycosyltransferase/glycogen phosphorylase"/>
    <property type="match status" value="1"/>
</dbReference>
<dbReference type="GeneID" id="93861344"/>
<dbReference type="InterPro" id="IPR028098">
    <property type="entry name" value="Glyco_trans_4-like_N"/>
</dbReference>
<feature type="domain" description="Glycosyltransferase subfamily 4-like N-terminal" evidence="3">
    <location>
        <begin position="14"/>
        <end position="140"/>
    </location>
</feature>
<gene>
    <name evidence="4" type="ORF">RA11412_1116</name>
</gene>
<accession>A0A2Z5QY70</accession>
<dbReference type="RefSeq" id="WP_128087547.1">
    <property type="nucleotide sequence ID" value="NZ_CBDEQU010000085.1"/>
</dbReference>
<evidence type="ECO:0000259" key="3">
    <source>
        <dbReference type="Pfam" id="PF13439"/>
    </source>
</evidence>
<organism evidence="4 5">
    <name type="scientific">Rothia aeria</name>
    <dbReference type="NCBI Taxonomy" id="172042"/>
    <lineage>
        <taxon>Bacteria</taxon>
        <taxon>Bacillati</taxon>
        <taxon>Actinomycetota</taxon>
        <taxon>Actinomycetes</taxon>
        <taxon>Micrococcales</taxon>
        <taxon>Micrococcaceae</taxon>
        <taxon>Rothia</taxon>
    </lineage>
</organism>
<evidence type="ECO:0000313" key="4">
    <source>
        <dbReference type="EMBL" id="BAV87415.1"/>
    </source>
</evidence>
<dbReference type="Pfam" id="PF13439">
    <property type="entry name" value="Glyco_transf_4"/>
    <property type="match status" value="1"/>
</dbReference>